<organism evidence="4 5">
    <name type="scientific">Shinella yambaruensis</name>
    <dbReference type="NCBI Taxonomy" id="415996"/>
    <lineage>
        <taxon>Bacteria</taxon>
        <taxon>Pseudomonadati</taxon>
        <taxon>Pseudomonadota</taxon>
        <taxon>Alphaproteobacteria</taxon>
        <taxon>Hyphomicrobiales</taxon>
        <taxon>Rhizobiaceae</taxon>
        <taxon>Shinella</taxon>
    </lineage>
</organism>
<dbReference type="RefSeq" id="WP_398432820.1">
    <property type="nucleotide sequence ID" value="NZ_BSOP01000067.1"/>
</dbReference>
<dbReference type="Proteomes" id="UP001156702">
    <property type="component" value="Unassembled WGS sequence"/>
</dbReference>
<protein>
    <submittedName>
        <fullName evidence="4">N-acetyltransferase</fullName>
    </submittedName>
</protein>
<keyword evidence="5" id="KW-1185">Reference proteome</keyword>
<feature type="domain" description="N-acetyltransferase" evidence="3">
    <location>
        <begin position="12"/>
        <end position="166"/>
    </location>
</feature>
<keyword evidence="1" id="KW-0808">Transferase</keyword>
<accession>A0ABQ5ZQ62</accession>
<dbReference type="InterPro" id="IPR000182">
    <property type="entry name" value="GNAT_dom"/>
</dbReference>
<dbReference type="Pfam" id="PF00583">
    <property type="entry name" value="Acetyltransf_1"/>
    <property type="match status" value="1"/>
</dbReference>
<dbReference type="CDD" id="cd04301">
    <property type="entry name" value="NAT_SF"/>
    <property type="match status" value="1"/>
</dbReference>
<gene>
    <name evidence="4" type="ORF">GCM10007923_62390</name>
</gene>
<name>A0ABQ5ZQ62_9HYPH</name>
<dbReference type="Gene3D" id="3.40.630.30">
    <property type="match status" value="1"/>
</dbReference>
<dbReference type="PANTHER" id="PTHR10545">
    <property type="entry name" value="DIAMINE N-ACETYLTRANSFERASE"/>
    <property type="match status" value="1"/>
</dbReference>
<dbReference type="InterPro" id="IPR016181">
    <property type="entry name" value="Acyl_CoA_acyltransferase"/>
</dbReference>
<reference evidence="5" key="1">
    <citation type="journal article" date="2019" name="Int. J. Syst. Evol. Microbiol.">
        <title>The Global Catalogue of Microorganisms (GCM) 10K type strain sequencing project: providing services to taxonomists for standard genome sequencing and annotation.</title>
        <authorList>
            <consortium name="The Broad Institute Genomics Platform"/>
            <consortium name="The Broad Institute Genome Sequencing Center for Infectious Disease"/>
            <person name="Wu L."/>
            <person name="Ma J."/>
        </authorList>
    </citation>
    <scope>NUCLEOTIDE SEQUENCE [LARGE SCALE GENOMIC DNA]</scope>
    <source>
        <strain evidence="5">NBRC 102122</strain>
    </source>
</reference>
<dbReference type="SUPFAM" id="SSF55729">
    <property type="entry name" value="Acyl-CoA N-acyltransferases (Nat)"/>
    <property type="match status" value="1"/>
</dbReference>
<comment type="caution">
    <text evidence="4">The sequence shown here is derived from an EMBL/GenBank/DDBJ whole genome shotgun (WGS) entry which is preliminary data.</text>
</comment>
<dbReference type="PANTHER" id="PTHR10545:SF29">
    <property type="entry name" value="GH14572P-RELATED"/>
    <property type="match status" value="1"/>
</dbReference>
<evidence type="ECO:0000259" key="3">
    <source>
        <dbReference type="PROSITE" id="PS51186"/>
    </source>
</evidence>
<keyword evidence="2" id="KW-0012">Acyltransferase</keyword>
<proteinExistence type="predicted"/>
<sequence length="166" mass="18475">MQSIDIGTHMKTEIRFLLQDDPALPRLAALMQEMQTHYGVYCPPHEEIIAGLARRPPAAEILLCEDEEAMLGFATFSAIYPGPGLKPGIFLKELYVSNAQRERGIGKALMRALARIASSRGLSRIDWTADSSDLRLIAFYERLGGAPKPEKLFFRLEDEALEALAD</sequence>
<dbReference type="EMBL" id="BSOP01000067">
    <property type="protein sequence ID" value="GLR55018.1"/>
    <property type="molecule type" value="Genomic_DNA"/>
</dbReference>
<evidence type="ECO:0000256" key="1">
    <source>
        <dbReference type="ARBA" id="ARBA00022679"/>
    </source>
</evidence>
<evidence type="ECO:0000313" key="4">
    <source>
        <dbReference type="EMBL" id="GLR55018.1"/>
    </source>
</evidence>
<dbReference type="PROSITE" id="PS51186">
    <property type="entry name" value="GNAT"/>
    <property type="match status" value="1"/>
</dbReference>
<evidence type="ECO:0000256" key="2">
    <source>
        <dbReference type="ARBA" id="ARBA00023315"/>
    </source>
</evidence>
<evidence type="ECO:0000313" key="5">
    <source>
        <dbReference type="Proteomes" id="UP001156702"/>
    </source>
</evidence>
<dbReference type="InterPro" id="IPR051016">
    <property type="entry name" value="Diverse_Substrate_AcTransf"/>
</dbReference>